<dbReference type="PROSITE" id="PS51198">
    <property type="entry name" value="UVRD_HELICASE_ATP_BIND"/>
    <property type="match status" value="1"/>
</dbReference>
<evidence type="ECO:0000256" key="9">
    <source>
        <dbReference type="ARBA" id="ARBA00023204"/>
    </source>
</evidence>
<dbReference type="EC" id="5.6.2.4" evidence="12"/>
<evidence type="ECO:0000256" key="10">
    <source>
        <dbReference type="ARBA" id="ARBA00023235"/>
    </source>
</evidence>
<proteinExistence type="predicted"/>
<reference evidence="16 17" key="1">
    <citation type="submission" date="2019-03" db="EMBL/GenBank/DDBJ databases">
        <title>Single cell metagenomics reveals metabolic interactions within the superorganism composed of flagellate Streblomastix strix and complex community of Bacteroidetes bacteria on its surface.</title>
        <authorList>
            <person name="Treitli S.C."/>
            <person name="Kolisko M."/>
            <person name="Husnik F."/>
            <person name="Keeling P."/>
            <person name="Hampl V."/>
        </authorList>
    </citation>
    <scope>NUCLEOTIDE SEQUENCE [LARGE SCALE GENOMIC DNA]</scope>
    <source>
        <strain evidence="16">St1</strain>
    </source>
</reference>
<evidence type="ECO:0000256" key="1">
    <source>
        <dbReference type="ARBA" id="ARBA00022722"/>
    </source>
</evidence>
<organism evidence="16 17">
    <name type="scientific">Candidatus Ordinivivax streblomastigis</name>
    <dbReference type="NCBI Taxonomy" id="2540710"/>
    <lineage>
        <taxon>Bacteria</taxon>
        <taxon>Pseudomonadati</taxon>
        <taxon>Bacteroidota</taxon>
        <taxon>Bacteroidia</taxon>
        <taxon>Bacteroidales</taxon>
        <taxon>Candidatus Ordinivivax</taxon>
    </lineage>
</organism>
<dbReference type="InterPro" id="IPR038726">
    <property type="entry name" value="PDDEXK_AddAB-type"/>
</dbReference>
<evidence type="ECO:0000256" key="7">
    <source>
        <dbReference type="ARBA" id="ARBA00022840"/>
    </source>
</evidence>
<dbReference type="PANTHER" id="PTHR11070">
    <property type="entry name" value="UVRD / RECB / PCRA DNA HELICASE FAMILY MEMBER"/>
    <property type="match status" value="1"/>
</dbReference>
<sequence>MSQIKIYKASAGSGKTYTLALEYIRELLLSHSEDHYRHVLAVTFTKDATGEMKDRILSELYGLAFTTVDSAGFLASLQTALQASGYPLTDQQIRSRAERILHAILHDYSRLNITTIDSFFQKVLRNLARELGTGSKFNLEMNTEKALSEAVHATIEKANQNKQILEWLTTYIEHKMDEDRNWRIEQEIFSFSHCMYNEFFQEHEKELRKQIQENPNVFQELKQRQNEIKKVCKAFFIDTYQHIQSLLNASNLTAEDFIRKGLPIDFFRKLATGNYAAEVSQTILNCCEEAACWTSKTNKRRAEIEQLADSKLMSLLRETLDVQKQMLTSQMIVGNLHQLGLIWDISKEINMQNAENNRFMLSDTARFLHEMIDDSDAPFIYEKIGSDIRHVMIDEFQDTSRLQWQNFKALLSNIIATDRFSLIVGDVKQSIYRWRNGDWRILNSIGPELHAEEKTLGTNYRSDKTIVEFNNTFFLSAAGLLNQLHNQRLGETLPSPFLSTYNAEELVQASIQKAITGYVSIDFAEAEEDTNYSEAMKRSVLEQILKLYENGVPANEICILTRKNDGIIHLADYLSSMKDDYPELARQHYLDVISDEAFQLKSSMAVNIIIEALKVIAEPEDVVAAAVLESLTPGSSPQGRWKEDRLKMPLFELIGDLYRQFRLEELEGQSAYLFALYDSVAKYLNEKPADLSCFLQYWDDELQTKTIPAGSSVSGIRAMTIHKSKGLQFPTVIIPYCDWKIDPQFNPTLWCGAKEGLYNLALLPVDYNKTMADTIFAPEYKDETAQSWLDNLNLLYVGFTRAEKNLLILGKHKKNLPDFSNIRTVSDLLQLAIPSLAGVWDEETKHFETGRLAASLKQDVGAAKDSDHPLKQIPASKEVIFASEAFHAGKSIFKQSNQSREFVNANLSQGEGAKRLYGNIMHTLFEQITHIDRIDPAIDNLIVQGLIHPNEKAEYAGKIRSAIRESQVESWFNGQYTSYQEHSIIMEEDGEIVSKRPDRVLLSDNETIVIDYKFGKEHASHQKQVGQYMDLLQTMHYPNVAGMIWYVEEGRVVPVGKN</sequence>
<dbReference type="Gene3D" id="3.90.320.10">
    <property type="match status" value="1"/>
</dbReference>
<dbReference type="GO" id="GO:0000725">
    <property type="term" value="P:recombinational repair"/>
    <property type="evidence" value="ECO:0007669"/>
    <property type="project" value="TreeGrafter"/>
</dbReference>
<evidence type="ECO:0000256" key="11">
    <source>
        <dbReference type="ARBA" id="ARBA00034617"/>
    </source>
</evidence>
<keyword evidence="8" id="KW-0238">DNA-binding</keyword>
<feature type="domain" description="UvrD-like helicase ATP-binding" evidence="15">
    <location>
        <begin position="1"/>
        <end position="463"/>
    </location>
</feature>
<name>A0A5M8P5Y4_9BACT</name>
<dbReference type="PANTHER" id="PTHR11070:SF67">
    <property type="entry name" value="DNA 3'-5' HELICASE"/>
    <property type="match status" value="1"/>
</dbReference>
<evidence type="ECO:0000256" key="8">
    <source>
        <dbReference type="ARBA" id="ARBA00023125"/>
    </source>
</evidence>
<evidence type="ECO:0000256" key="4">
    <source>
        <dbReference type="ARBA" id="ARBA00022801"/>
    </source>
</evidence>
<evidence type="ECO:0000256" key="14">
    <source>
        <dbReference type="PROSITE-ProRule" id="PRU00560"/>
    </source>
</evidence>
<evidence type="ECO:0000256" key="2">
    <source>
        <dbReference type="ARBA" id="ARBA00022741"/>
    </source>
</evidence>
<dbReference type="Pfam" id="PF12705">
    <property type="entry name" value="PDDEXK_1"/>
    <property type="match status" value="1"/>
</dbReference>
<dbReference type="Pfam" id="PF13361">
    <property type="entry name" value="UvrD_C"/>
    <property type="match status" value="1"/>
</dbReference>
<evidence type="ECO:0000256" key="5">
    <source>
        <dbReference type="ARBA" id="ARBA00022806"/>
    </source>
</evidence>
<dbReference type="InterPro" id="IPR000212">
    <property type="entry name" value="DNA_helicase_UvrD/REP"/>
</dbReference>
<keyword evidence="7 14" id="KW-0067">ATP-binding</keyword>
<dbReference type="EMBL" id="SNRX01000001">
    <property type="protein sequence ID" value="KAA6303686.1"/>
    <property type="molecule type" value="Genomic_DNA"/>
</dbReference>
<keyword evidence="10" id="KW-0413">Isomerase</keyword>
<keyword evidence="2 14" id="KW-0547">Nucleotide-binding</keyword>
<dbReference type="GO" id="GO:0005829">
    <property type="term" value="C:cytosol"/>
    <property type="evidence" value="ECO:0007669"/>
    <property type="project" value="TreeGrafter"/>
</dbReference>
<evidence type="ECO:0000256" key="3">
    <source>
        <dbReference type="ARBA" id="ARBA00022763"/>
    </source>
</evidence>
<keyword evidence="4 14" id="KW-0378">Hydrolase</keyword>
<comment type="catalytic activity">
    <reaction evidence="11">
        <text>Couples ATP hydrolysis with the unwinding of duplex DNA by translocating in the 3'-5' direction.</text>
        <dbReference type="EC" id="5.6.2.4"/>
    </reaction>
</comment>
<dbReference type="Proteomes" id="UP000324575">
    <property type="component" value="Unassembled WGS sequence"/>
</dbReference>
<evidence type="ECO:0000256" key="6">
    <source>
        <dbReference type="ARBA" id="ARBA00022839"/>
    </source>
</evidence>
<evidence type="ECO:0000313" key="17">
    <source>
        <dbReference type="Proteomes" id="UP000324575"/>
    </source>
</evidence>
<keyword evidence="1" id="KW-0540">Nuclease</keyword>
<dbReference type="GO" id="GO:0004527">
    <property type="term" value="F:exonuclease activity"/>
    <property type="evidence" value="ECO:0007669"/>
    <property type="project" value="UniProtKB-KW"/>
</dbReference>
<dbReference type="GO" id="GO:0005524">
    <property type="term" value="F:ATP binding"/>
    <property type="evidence" value="ECO:0007669"/>
    <property type="project" value="UniProtKB-UniRule"/>
</dbReference>
<keyword evidence="9" id="KW-0234">DNA repair</keyword>
<gene>
    <name evidence="16" type="ORF">EZS26_000237</name>
</gene>
<keyword evidence="3" id="KW-0227">DNA damage</keyword>
<dbReference type="InterPro" id="IPR014016">
    <property type="entry name" value="UvrD-like_ATP-bd"/>
</dbReference>
<comment type="catalytic activity">
    <reaction evidence="13">
        <text>ATP + H2O = ADP + phosphate + H(+)</text>
        <dbReference type="Rhea" id="RHEA:13065"/>
        <dbReference type="ChEBI" id="CHEBI:15377"/>
        <dbReference type="ChEBI" id="CHEBI:15378"/>
        <dbReference type="ChEBI" id="CHEBI:30616"/>
        <dbReference type="ChEBI" id="CHEBI:43474"/>
        <dbReference type="ChEBI" id="CHEBI:456216"/>
        <dbReference type="EC" id="5.6.2.4"/>
    </reaction>
</comment>
<evidence type="ECO:0000256" key="13">
    <source>
        <dbReference type="ARBA" id="ARBA00048988"/>
    </source>
</evidence>
<evidence type="ECO:0000256" key="12">
    <source>
        <dbReference type="ARBA" id="ARBA00034808"/>
    </source>
</evidence>
<evidence type="ECO:0000259" key="15">
    <source>
        <dbReference type="PROSITE" id="PS51198"/>
    </source>
</evidence>
<dbReference type="InterPro" id="IPR014017">
    <property type="entry name" value="DNA_helicase_UvrD-like_C"/>
</dbReference>
<dbReference type="Gene3D" id="1.10.3170.10">
    <property type="entry name" value="Recbcd, chain B, domain 2"/>
    <property type="match status" value="1"/>
</dbReference>
<dbReference type="GO" id="GO:0003677">
    <property type="term" value="F:DNA binding"/>
    <property type="evidence" value="ECO:0007669"/>
    <property type="project" value="UniProtKB-KW"/>
</dbReference>
<accession>A0A5M8P5Y4</accession>
<protein>
    <recommendedName>
        <fullName evidence="12">DNA 3'-5' helicase</fullName>
        <ecNumber evidence="12">5.6.2.4</ecNumber>
    </recommendedName>
</protein>
<dbReference type="InterPro" id="IPR027417">
    <property type="entry name" value="P-loop_NTPase"/>
</dbReference>
<dbReference type="SUPFAM" id="SSF52540">
    <property type="entry name" value="P-loop containing nucleoside triphosphate hydrolases"/>
    <property type="match status" value="1"/>
</dbReference>
<dbReference type="AlphaFoldDB" id="A0A5M8P5Y4"/>
<keyword evidence="5 14" id="KW-0347">Helicase</keyword>
<dbReference type="InterPro" id="IPR011604">
    <property type="entry name" value="PDDEXK-like_dom_sf"/>
</dbReference>
<evidence type="ECO:0000313" key="16">
    <source>
        <dbReference type="EMBL" id="KAA6303686.1"/>
    </source>
</evidence>
<keyword evidence="6" id="KW-0269">Exonuclease</keyword>
<comment type="caution">
    <text evidence="16">The sequence shown here is derived from an EMBL/GenBank/DDBJ whole genome shotgun (WGS) entry which is preliminary data.</text>
</comment>
<dbReference type="GO" id="GO:0016887">
    <property type="term" value="F:ATP hydrolysis activity"/>
    <property type="evidence" value="ECO:0007669"/>
    <property type="project" value="RHEA"/>
</dbReference>
<dbReference type="GO" id="GO:0043138">
    <property type="term" value="F:3'-5' DNA helicase activity"/>
    <property type="evidence" value="ECO:0007669"/>
    <property type="project" value="UniProtKB-EC"/>
</dbReference>
<feature type="binding site" evidence="14">
    <location>
        <begin position="9"/>
        <end position="16"/>
    </location>
    <ligand>
        <name>ATP</name>
        <dbReference type="ChEBI" id="CHEBI:30616"/>
    </ligand>
</feature>
<dbReference type="Gene3D" id="3.40.50.300">
    <property type="entry name" value="P-loop containing nucleotide triphosphate hydrolases"/>
    <property type="match status" value="3"/>
</dbReference>
<dbReference type="Pfam" id="PF00580">
    <property type="entry name" value="UvrD-helicase"/>
    <property type="match status" value="1"/>
</dbReference>